<dbReference type="Proteomes" id="UP000765891">
    <property type="component" value="Unassembled WGS sequence"/>
</dbReference>
<keyword evidence="4" id="KW-0808">Transferase</keyword>
<dbReference type="OrthoDB" id="147382at2157"/>
<dbReference type="EMBL" id="BMOO01000003">
    <property type="protein sequence ID" value="GGM67646.1"/>
    <property type="molecule type" value="Genomic_DNA"/>
</dbReference>
<keyword evidence="1" id="KW-0812">Transmembrane</keyword>
<dbReference type="InterPro" id="IPR029062">
    <property type="entry name" value="Class_I_gatase-like"/>
</dbReference>
<accession>A0A830FPZ8</accession>
<keyword evidence="1" id="KW-0472">Membrane</keyword>
<reference evidence="3" key="2">
    <citation type="submission" date="2020-09" db="EMBL/GenBank/DDBJ databases">
        <authorList>
            <person name="Sun Q."/>
            <person name="Ohkuma M."/>
        </authorList>
    </citation>
    <scope>NUCLEOTIDE SEQUENCE</scope>
    <source>
        <strain evidence="3">JCM 16108</strain>
    </source>
</reference>
<evidence type="ECO:0000259" key="2">
    <source>
        <dbReference type="PROSITE" id="PS50234"/>
    </source>
</evidence>
<dbReference type="CDD" id="cd00198">
    <property type="entry name" value="vWFA"/>
    <property type="match status" value="1"/>
</dbReference>
<organism evidence="3 5">
    <name type="scientific">Halarchaeum rubridurum</name>
    <dbReference type="NCBI Taxonomy" id="489911"/>
    <lineage>
        <taxon>Archaea</taxon>
        <taxon>Methanobacteriati</taxon>
        <taxon>Methanobacteriota</taxon>
        <taxon>Stenosarchaea group</taxon>
        <taxon>Halobacteria</taxon>
        <taxon>Halobacteriales</taxon>
        <taxon>Halobacteriaceae</taxon>
    </lineage>
</organism>
<dbReference type="PROSITE" id="PS50234">
    <property type="entry name" value="VWFA"/>
    <property type="match status" value="1"/>
</dbReference>
<dbReference type="InterPro" id="IPR036465">
    <property type="entry name" value="vWFA_dom_sf"/>
</dbReference>
<keyword evidence="4" id="KW-0328">Glycosyltransferase</keyword>
<dbReference type="PANTHER" id="PTHR37947:SF1">
    <property type="entry name" value="BLL2462 PROTEIN"/>
    <property type="match status" value="1"/>
</dbReference>
<keyword evidence="1" id="KW-1133">Transmembrane helix</keyword>
<reference evidence="4" key="3">
    <citation type="submission" date="2021-03" db="EMBL/GenBank/DDBJ databases">
        <title>Genomic Encyclopedia of Type Strains, Phase IV (KMG-IV): sequencing the most valuable type-strain genomes for metagenomic binning, comparative biology and taxonomic classification.</title>
        <authorList>
            <person name="Goeker M."/>
        </authorList>
    </citation>
    <scope>NUCLEOTIDE SEQUENCE</scope>
    <source>
        <strain evidence="4">DSM 22443</strain>
    </source>
</reference>
<dbReference type="Gene3D" id="3.40.50.410">
    <property type="entry name" value="von Willebrand factor, type A domain"/>
    <property type="match status" value="1"/>
</dbReference>
<reference evidence="3" key="1">
    <citation type="journal article" date="2014" name="Int. J. Syst. Evol. Microbiol.">
        <title>Complete genome sequence of Corynebacterium casei LMG S-19264T (=DSM 44701T), isolated from a smear-ripened cheese.</title>
        <authorList>
            <consortium name="US DOE Joint Genome Institute (JGI-PGF)"/>
            <person name="Walter F."/>
            <person name="Albersmeier A."/>
            <person name="Kalinowski J."/>
            <person name="Ruckert C."/>
        </authorList>
    </citation>
    <scope>NUCLEOTIDE SEQUENCE</scope>
    <source>
        <strain evidence="3">JCM 16108</strain>
    </source>
</reference>
<gene>
    <name evidence="3" type="ORF">GCM10009017_17240</name>
    <name evidence="4" type="ORF">J2752_000012</name>
</gene>
<evidence type="ECO:0000256" key="1">
    <source>
        <dbReference type="SAM" id="Phobius"/>
    </source>
</evidence>
<dbReference type="GO" id="GO:0016757">
    <property type="term" value="F:glycosyltransferase activity"/>
    <property type="evidence" value="ECO:0007669"/>
    <property type="project" value="UniProtKB-KW"/>
</dbReference>
<dbReference type="PANTHER" id="PTHR37947">
    <property type="entry name" value="BLL2462 PROTEIN"/>
    <property type="match status" value="1"/>
</dbReference>
<dbReference type="RefSeq" id="WP_188871914.1">
    <property type="nucleotide sequence ID" value="NZ_BMOO01000003.1"/>
</dbReference>
<dbReference type="Pfam" id="PF00092">
    <property type="entry name" value="VWA"/>
    <property type="match status" value="1"/>
</dbReference>
<evidence type="ECO:0000313" key="3">
    <source>
        <dbReference type="EMBL" id="GGM67646.1"/>
    </source>
</evidence>
<protein>
    <submittedName>
        <fullName evidence="4">Putative phosphoribosyltransferase</fullName>
    </submittedName>
</protein>
<dbReference type="InterPro" id="IPR002035">
    <property type="entry name" value="VWF_A"/>
</dbReference>
<dbReference type="EMBL" id="JAGGKO010000001">
    <property type="protein sequence ID" value="MBP1953131.1"/>
    <property type="molecule type" value="Genomic_DNA"/>
</dbReference>
<dbReference type="AlphaFoldDB" id="A0A830FPZ8"/>
<dbReference type="SUPFAM" id="SSF52317">
    <property type="entry name" value="Class I glutamine amidotransferase-like"/>
    <property type="match status" value="1"/>
</dbReference>
<dbReference type="Proteomes" id="UP000614609">
    <property type="component" value="Unassembled WGS sequence"/>
</dbReference>
<dbReference type="SMART" id="SM00327">
    <property type="entry name" value="VWA"/>
    <property type="match status" value="1"/>
</dbReference>
<sequence>MTVTVAGVTGGLTTPLALLGVPLALVALWALVAYRADGTASRRSRLALCASRAVIVVLLVGAAAGPYTVASAETPGDPHVTLLTDRSDSMNVTDPVDGLTDAIEREGVPVTTATVGEGTRSRIGDGIAANLQTDGSVVVVSDGQVTGGRSLAATAELARSLNATISAVDVTPSRTERHVRVSGPAKTSVGVENSFLASVDGVETDGDVALRVTVDGTEVVSRTLDGDGDVAFSHTFETTGSHRVTATIAGDDVYDVNDVHRRSVTVVERPRVLYVSRGDYPLRDYLGTLYDVETASSVPSDLDPYYAVVVQNLAAGELGNAEALQRFVIDGGGLVVAGGDRAFEHGDYASSAVGSMLPVTSGAAGGSRANVVLAVDISGSAQGGLGTQKAIALDVLDQLGDSNSVGVVAFNSQAYRIADLRPLGETREETRTLVRRLTAGGATDIAAGLRGADELLGEERGTVILVSDGFANREAAVRAASQLGSAGTRVISVGVGESTDEGTLRGIADASGGTYYRADETNRLSLQFGDATRRYRGSGLTVVDPNSFVTAGVTLRSNPGAANAVTVKPGADYLVATADGTPAVASWRYGLGRVLTVTAHDTDNSLDGLLTRPDSLLVTKAVNYAIGDPERKRSGVTDVADTRVGESTTVTYRGAERPSADGLDFRAVGDGVYRATVTPSDPGYASVLGATYAANYPAEYGAFGPSPALSAAVDATGGRTFEPDDGAAIASFAREQSTKVRTVRTDWGWLCLLGALLVLTGEIVVRRLLVYRGTATNRGGLP</sequence>
<name>A0A830FPZ8_9EURY</name>
<keyword evidence="5" id="KW-1185">Reference proteome</keyword>
<feature type="transmembrane region" description="Helical" evidence="1">
    <location>
        <begin position="12"/>
        <end position="34"/>
    </location>
</feature>
<feature type="transmembrane region" description="Helical" evidence="1">
    <location>
        <begin position="46"/>
        <end position="67"/>
    </location>
</feature>
<proteinExistence type="predicted"/>
<comment type="caution">
    <text evidence="3">The sequence shown here is derived from an EMBL/GenBank/DDBJ whole genome shotgun (WGS) entry which is preliminary data.</text>
</comment>
<dbReference type="SUPFAM" id="SSF53300">
    <property type="entry name" value="vWA-like"/>
    <property type="match status" value="1"/>
</dbReference>
<evidence type="ECO:0000313" key="5">
    <source>
        <dbReference type="Proteomes" id="UP000614609"/>
    </source>
</evidence>
<feature type="domain" description="VWFA" evidence="2">
    <location>
        <begin position="370"/>
        <end position="532"/>
    </location>
</feature>
<evidence type="ECO:0000313" key="4">
    <source>
        <dbReference type="EMBL" id="MBP1953131.1"/>
    </source>
</evidence>